<reference evidence="2 3" key="1">
    <citation type="submission" date="2015-11" db="EMBL/GenBank/DDBJ databases">
        <title>Genomic analysis of 38 Legionella species identifies large and diverse effector repertoires.</title>
        <authorList>
            <person name="Burstein D."/>
            <person name="Amaro F."/>
            <person name="Zusman T."/>
            <person name="Lifshitz Z."/>
            <person name="Cohen O."/>
            <person name="Gilbert J.A."/>
            <person name="Pupko T."/>
            <person name="Shuman H.A."/>
            <person name="Segal G."/>
        </authorList>
    </citation>
    <scope>NUCLEOTIDE SEQUENCE [LARGE SCALE GENOMIC DNA]</scope>
    <source>
        <strain evidence="2 3">IMVS3376</strain>
    </source>
</reference>
<protein>
    <submittedName>
        <fullName evidence="2">Uncharacterized protein</fullName>
    </submittedName>
</protein>
<dbReference type="EMBL" id="LNYY01000019">
    <property type="protein sequence ID" value="KTD67716.1"/>
    <property type="molecule type" value="Genomic_DNA"/>
</dbReference>
<sequence length="372" mass="41093">MRTKLTSGLSMFAPRSSLLSMEPFFKLDSNMWGFASHRKTTFARGPYMPISFGGTQLTRDNALPKLSTLTRSQCYARTMDTSEFAHSARLGSSTQVPSGLCGASQLVKYQRDGSVDARRTESAFTAHHKQTGKEYQGAALSFSHQWSIYHVCSIVSGKSSIVLVDPTGLPDDHMHVQGTGTEEGGGYDPSGDRDTYSFEHEVTLQDVPAILIPGRLHRQATKVVYSTNPFFIDLQNKSLPEEVRSLALKAVQDYAIANAIRRTGKPVPGRPVVTIDEAIQSQVQAIDRNFEAMIEILGMGPQVQNMYYTMLCDLRGRDRVAPSHYTHIEVEEPEQAPTESSVKIEEITDEEAIKLEGEEVQDDVTAAKSKSP</sequence>
<dbReference type="STRING" id="947033.Lste_0874"/>
<accession>A0A0W0ZFF7</accession>
<dbReference type="AlphaFoldDB" id="A0A0W0ZFF7"/>
<dbReference type="OrthoDB" id="5654099at2"/>
<gene>
    <name evidence="2" type="ORF">Lste_0874</name>
</gene>
<dbReference type="PATRIC" id="fig|947033.5.peg.933"/>
<comment type="caution">
    <text evidence="2">The sequence shown here is derived from an EMBL/GenBank/DDBJ whole genome shotgun (WGS) entry which is preliminary data.</text>
</comment>
<name>A0A0W0ZFF7_9GAMM</name>
<organism evidence="2 3">
    <name type="scientific">Legionella steelei</name>
    <dbReference type="NCBI Taxonomy" id="947033"/>
    <lineage>
        <taxon>Bacteria</taxon>
        <taxon>Pseudomonadati</taxon>
        <taxon>Pseudomonadota</taxon>
        <taxon>Gammaproteobacteria</taxon>
        <taxon>Legionellales</taxon>
        <taxon>Legionellaceae</taxon>
        <taxon>Legionella</taxon>
    </lineage>
</organism>
<dbReference type="RefSeq" id="WP_058509867.1">
    <property type="nucleotide sequence ID" value="NZ_LNYY01000019.1"/>
</dbReference>
<evidence type="ECO:0000313" key="2">
    <source>
        <dbReference type="EMBL" id="KTD67716.1"/>
    </source>
</evidence>
<dbReference type="Proteomes" id="UP000054926">
    <property type="component" value="Unassembled WGS sequence"/>
</dbReference>
<keyword evidence="3" id="KW-1185">Reference proteome</keyword>
<evidence type="ECO:0000313" key="3">
    <source>
        <dbReference type="Proteomes" id="UP000054926"/>
    </source>
</evidence>
<feature type="region of interest" description="Disordered" evidence="1">
    <location>
        <begin position="351"/>
        <end position="372"/>
    </location>
</feature>
<proteinExistence type="predicted"/>
<evidence type="ECO:0000256" key="1">
    <source>
        <dbReference type="SAM" id="MobiDB-lite"/>
    </source>
</evidence>